<organism evidence="2 3">
    <name type="scientific">Caldalkalibacillus horti</name>
    <dbReference type="NCBI Taxonomy" id="77523"/>
    <lineage>
        <taxon>Bacteria</taxon>
        <taxon>Bacillati</taxon>
        <taxon>Bacillota</taxon>
        <taxon>Bacilli</taxon>
        <taxon>Bacillales</taxon>
        <taxon>Bacillaceae</taxon>
        <taxon>Caldalkalibacillus</taxon>
    </lineage>
</organism>
<accession>A0ABT9VWS5</accession>
<comment type="caution">
    <text evidence="2">The sequence shown here is derived from an EMBL/GenBank/DDBJ whole genome shotgun (WGS) entry which is preliminary data.</text>
</comment>
<evidence type="ECO:0000313" key="3">
    <source>
        <dbReference type="Proteomes" id="UP001235840"/>
    </source>
</evidence>
<dbReference type="InterPro" id="IPR010288">
    <property type="entry name" value="EcsB_ABC"/>
</dbReference>
<feature type="transmembrane region" description="Helical" evidence="1">
    <location>
        <begin position="130"/>
        <end position="148"/>
    </location>
</feature>
<dbReference type="Proteomes" id="UP001235840">
    <property type="component" value="Unassembled WGS sequence"/>
</dbReference>
<feature type="transmembrane region" description="Helical" evidence="1">
    <location>
        <begin position="383"/>
        <end position="403"/>
    </location>
</feature>
<dbReference type="Pfam" id="PF05975">
    <property type="entry name" value="EcsB"/>
    <property type="match status" value="1"/>
</dbReference>
<feature type="transmembrane region" description="Helical" evidence="1">
    <location>
        <begin position="169"/>
        <end position="190"/>
    </location>
</feature>
<protein>
    <submittedName>
        <fullName evidence="2">ABC-type exoprotein transport system permease subunit</fullName>
    </submittedName>
</protein>
<proteinExistence type="predicted"/>
<dbReference type="EMBL" id="JAUSTY010000004">
    <property type="protein sequence ID" value="MDQ0165431.1"/>
    <property type="molecule type" value="Genomic_DNA"/>
</dbReference>
<gene>
    <name evidence="2" type="ORF">J2S11_001331</name>
</gene>
<feature type="transmembrane region" description="Helical" evidence="1">
    <location>
        <begin position="319"/>
        <end position="336"/>
    </location>
</feature>
<feature type="transmembrane region" description="Helical" evidence="1">
    <location>
        <begin position="210"/>
        <end position="232"/>
    </location>
</feature>
<reference evidence="2 3" key="1">
    <citation type="submission" date="2023-07" db="EMBL/GenBank/DDBJ databases">
        <title>Genomic Encyclopedia of Type Strains, Phase IV (KMG-IV): sequencing the most valuable type-strain genomes for metagenomic binning, comparative biology and taxonomic classification.</title>
        <authorList>
            <person name="Goeker M."/>
        </authorList>
    </citation>
    <scope>NUCLEOTIDE SEQUENCE [LARGE SCALE GENOMIC DNA]</scope>
    <source>
        <strain evidence="2 3">DSM 12751</strain>
    </source>
</reference>
<name>A0ABT9VWS5_9BACI</name>
<evidence type="ECO:0000256" key="1">
    <source>
        <dbReference type="SAM" id="Phobius"/>
    </source>
</evidence>
<dbReference type="RefSeq" id="WP_307392524.1">
    <property type="nucleotide sequence ID" value="NZ_JAUSTY010000004.1"/>
</dbReference>
<keyword evidence="1" id="KW-0472">Membrane</keyword>
<keyword evidence="1" id="KW-1133">Transmembrane helix</keyword>
<keyword evidence="1" id="KW-0812">Transmembrane</keyword>
<feature type="transmembrane region" description="Helical" evidence="1">
    <location>
        <begin position="409"/>
        <end position="430"/>
    </location>
</feature>
<evidence type="ECO:0000313" key="2">
    <source>
        <dbReference type="EMBL" id="MDQ0165431.1"/>
    </source>
</evidence>
<sequence length="440" mass="50508">MSPWTIVYQRWKRHLKHQIKLFSSIVDGVVALYIFIPALLILGYHLIELWQGSATWPTYLSFSGIIILLYIWSLTGRFSFFVEGADRIILRQHEGLMKGLQRYAVSFSAVHSLLSCILLFIVLAPVLLQYFKLSALGMLLLFGLSLAVKLLHHSLKSYFILPFRTWRKWSLALVILLLDFSLFLGAGLLTRSVATEHTASWVTSSFNFPIPYTPVLVILIMGYMITATLLMLRRTSIPWAFTFDCLQEEEQKYRAIGFLIKQSQNIGGPDLSRNKPWKKSSLLYFLLPSRKVEKWQRQGSKGAVTGLFYRFFLRHRMRVMALLRVQGVFIAAIFFTPGLFKWGMWFLGICVISIYLRGTWNEWVEHEFKQLFVWKESMTKKEAVHSIFIPALVVSMILSFSLGSVLQSVVLGLVAICIGGLLTYGLLLSFQLQLRPLKEG</sequence>
<feature type="transmembrane region" description="Helical" evidence="1">
    <location>
        <begin position="59"/>
        <end position="82"/>
    </location>
</feature>
<feature type="transmembrane region" description="Helical" evidence="1">
    <location>
        <begin position="342"/>
        <end position="360"/>
    </location>
</feature>
<feature type="transmembrane region" description="Helical" evidence="1">
    <location>
        <begin position="103"/>
        <end position="124"/>
    </location>
</feature>
<feature type="transmembrane region" description="Helical" evidence="1">
    <location>
        <begin position="21"/>
        <end position="47"/>
    </location>
</feature>
<keyword evidence="3" id="KW-1185">Reference proteome</keyword>